<sequence>MLRQRNLGKEGSGTSVGESSFSTRQILKKVDVYPKLHREFKVQTEAGATVSLVTMIIMAILFLSELRDYLTVNTHEHMVVDTSTAEKLQITFDISYPALTCREAHMNAMDVAGDLQVNMHHTVFKTRLAPDGTPIGDAMTHVPNAHPEDALPEDYCGSCYGNTHPAGLTCCNTCDQVKEAFMTGEKTLDDADKTEQCVRERGREEAESKDGEGCRLHGTMFVNRVAGNFHVGLGRTFHRQGRLVHQFLPGQQFTYNSSHIIHELYFGTPYPGMARPLDNTAKTADRGGAVYQYFLKIVPTLYDNGYETLESNQFSYTQQTRYLDPWGTMSVLPGVFFIFELSAFVVQVDATSVPFTHFLMRICAIVGGMVSIAGFVDSFIYHYFKKTPAGGSATAVRK</sequence>
<dbReference type="InterPro" id="IPR012936">
    <property type="entry name" value="Erv_C"/>
</dbReference>
<dbReference type="PANTHER" id="PTHR10984:SF25">
    <property type="entry name" value="ENDOPLASMIC RETICULUM-GOLGI INTERMEDIATE COMPARTMENT PROTEIN 3"/>
    <property type="match status" value="1"/>
</dbReference>
<evidence type="ECO:0000259" key="8">
    <source>
        <dbReference type="Pfam" id="PF13850"/>
    </source>
</evidence>
<dbReference type="AlphaFoldDB" id="A0A485L0B9"/>
<evidence type="ECO:0000256" key="3">
    <source>
        <dbReference type="ARBA" id="ARBA00022692"/>
    </source>
</evidence>
<accession>A0A485L0B9</accession>
<dbReference type="GO" id="GO:0016020">
    <property type="term" value="C:membrane"/>
    <property type="evidence" value="ECO:0007669"/>
    <property type="project" value="UniProtKB-SubCell"/>
</dbReference>
<dbReference type="OrthoDB" id="270930at2759"/>
<organism evidence="10 11">
    <name type="scientific">Aphanomyces stellatus</name>
    <dbReference type="NCBI Taxonomy" id="120398"/>
    <lineage>
        <taxon>Eukaryota</taxon>
        <taxon>Sar</taxon>
        <taxon>Stramenopiles</taxon>
        <taxon>Oomycota</taxon>
        <taxon>Saprolegniomycetes</taxon>
        <taxon>Saprolegniales</taxon>
        <taxon>Verrucalvaceae</taxon>
        <taxon>Aphanomyces</taxon>
    </lineage>
</organism>
<reference evidence="10 11" key="1">
    <citation type="submission" date="2019-03" db="EMBL/GenBank/DDBJ databases">
        <authorList>
            <person name="Gaulin E."/>
            <person name="Dumas B."/>
        </authorList>
    </citation>
    <scope>NUCLEOTIDE SEQUENCE [LARGE SCALE GENOMIC DNA]</scope>
    <source>
        <strain evidence="10">CBS 568.67</strain>
    </source>
</reference>
<keyword evidence="11" id="KW-1185">Reference proteome</keyword>
<evidence type="ECO:0000256" key="4">
    <source>
        <dbReference type="ARBA" id="ARBA00022989"/>
    </source>
</evidence>
<protein>
    <submittedName>
        <fullName evidence="10">Aste57867_14172 protein</fullName>
    </submittedName>
</protein>
<dbReference type="EMBL" id="CAADRA010005548">
    <property type="protein sequence ID" value="VFT90997.1"/>
    <property type="molecule type" value="Genomic_DNA"/>
</dbReference>
<evidence type="ECO:0000313" key="10">
    <source>
        <dbReference type="EMBL" id="VFT90997.1"/>
    </source>
</evidence>
<comment type="similarity">
    <text evidence="2">Belongs to the ERGIC family.</text>
</comment>
<dbReference type="PANTHER" id="PTHR10984">
    <property type="entry name" value="ENDOPLASMIC RETICULUM-GOLGI INTERMEDIATE COMPARTMENT PROTEIN"/>
    <property type="match status" value="1"/>
</dbReference>
<dbReference type="GO" id="GO:0030134">
    <property type="term" value="C:COPII-coated ER to Golgi transport vesicle"/>
    <property type="evidence" value="ECO:0007669"/>
    <property type="project" value="TreeGrafter"/>
</dbReference>
<evidence type="ECO:0000259" key="7">
    <source>
        <dbReference type="Pfam" id="PF07970"/>
    </source>
</evidence>
<name>A0A485L0B9_9STRA</name>
<evidence type="ECO:0000313" key="9">
    <source>
        <dbReference type="EMBL" id="KAF0694984.1"/>
    </source>
</evidence>
<dbReference type="Proteomes" id="UP000332933">
    <property type="component" value="Unassembled WGS sequence"/>
</dbReference>
<feature type="domain" description="Endoplasmic reticulum vesicle transporter C-terminal" evidence="7">
    <location>
        <begin position="159"/>
        <end position="377"/>
    </location>
</feature>
<dbReference type="EMBL" id="VJMH01005527">
    <property type="protein sequence ID" value="KAF0694984.1"/>
    <property type="molecule type" value="Genomic_DNA"/>
</dbReference>
<proteinExistence type="inferred from homology"/>
<keyword evidence="4 6" id="KW-1133">Transmembrane helix</keyword>
<feature type="transmembrane region" description="Helical" evidence="6">
    <location>
        <begin position="326"/>
        <end position="346"/>
    </location>
</feature>
<feature type="transmembrane region" description="Helical" evidence="6">
    <location>
        <begin position="46"/>
        <end position="63"/>
    </location>
</feature>
<evidence type="ECO:0000256" key="5">
    <source>
        <dbReference type="ARBA" id="ARBA00023136"/>
    </source>
</evidence>
<feature type="domain" description="Endoplasmic reticulum vesicle transporter N-terminal" evidence="8">
    <location>
        <begin position="27"/>
        <end position="116"/>
    </location>
</feature>
<evidence type="ECO:0000313" key="11">
    <source>
        <dbReference type="Proteomes" id="UP000332933"/>
    </source>
</evidence>
<feature type="transmembrane region" description="Helical" evidence="6">
    <location>
        <begin position="358"/>
        <end position="376"/>
    </location>
</feature>
<gene>
    <name evidence="10" type="primary">Aste57867_14172</name>
    <name evidence="9" type="ORF">As57867_014121</name>
    <name evidence="10" type="ORF">ASTE57867_14172</name>
</gene>
<comment type="subcellular location">
    <subcellularLocation>
        <location evidence="1">Membrane</location>
        <topology evidence="1">Multi-pass membrane protein</topology>
    </subcellularLocation>
</comment>
<evidence type="ECO:0000256" key="1">
    <source>
        <dbReference type="ARBA" id="ARBA00004141"/>
    </source>
</evidence>
<keyword evidence="3 6" id="KW-0812">Transmembrane</keyword>
<evidence type="ECO:0000256" key="6">
    <source>
        <dbReference type="SAM" id="Phobius"/>
    </source>
</evidence>
<keyword evidence="5 6" id="KW-0472">Membrane</keyword>
<reference evidence="9" key="2">
    <citation type="submission" date="2019-06" db="EMBL/GenBank/DDBJ databases">
        <title>Genomics analysis of Aphanomyces spp. identifies a new class of oomycete effector associated with host adaptation.</title>
        <authorList>
            <person name="Gaulin E."/>
        </authorList>
    </citation>
    <scope>NUCLEOTIDE SEQUENCE</scope>
    <source>
        <strain evidence="9">CBS 578.67</strain>
    </source>
</reference>
<dbReference type="Pfam" id="PF07970">
    <property type="entry name" value="COPIIcoated_ERV"/>
    <property type="match status" value="1"/>
</dbReference>
<dbReference type="InterPro" id="IPR045888">
    <property type="entry name" value="Erv"/>
</dbReference>
<evidence type="ECO:0000256" key="2">
    <source>
        <dbReference type="ARBA" id="ARBA00005648"/>
    </source>
</evidence>
<dbReference type="Pfam" id="PF13850">
    <property type="entry name" value="ERGIC_N"/>
    <property type="match status" value="1"/>
</dbReference>
<dbReference type="InterPro" id="IPR039542">
    <property type="entry name" value="Erv_N"/>
</dbReference>
<dbReference type="GO" id="GO:0005783">
    <property type="term" value="C:endoplasmic reticulum"/>
    <property type="evidence" value="ECO:0007669"/>
    <property type="project" value="TreeGrafter"/>
</dbReference>